<evidence type="ECO:0000256" key="2">
    <source>
        <dbReference type="ARBA" id="ARBA00022448"/>
    </source>
</evidence>
<feature type="transmembrane region" description="Helical" evidence="9">
    <location>
        <begin position="16"/>
        <end position="38"/>
    </location>
</feature>
<evidence type="ECO:0000313" key="11">
    <source>
        <dbReference type="EMBL" id="BDE07078.1"/>
    </source>
</evidence>
<protein>
    <submittedName>
        <fullName evidence="11">Biopolymer transporter ExbB</fullName>
    </submittedName>
</protein>
<dbReference type="GO" id="GO:0005886">
    <property type="term" value="C:plasma membrane"/>
    <property type="evidence" value="ECO:0007669"/>
    <property type="project" value="UniProtKB-SubCell"/>
</dbReference>
<comment type="subcellular location">
    <subcellularLocation>
        <location evidence="1">Cell membrane</location>
        <topology evidence="1">Multi-pass membrane protein</topology>
    </subcellularLocation>
    <subcellularLocation>
        <location evidence="8">Membrane</location>
        <topology evidence="8">Multi-pass membrane protein</topology>
    </subcellularLocation>
</comment>
<keyword evidence="12" id="KW-1185">Reference proteome</keyword>
<feature type="transmembrane region" description="Helical" evidence="9">
    <location>
        <begin position="113"/>
        <end position="140"/>
    </location>
</feature>
<dbReference type="InterPro" id="IPR050790">
    <property type="entry name" value="ExbB/TolQ_transport"/>
</dbReference>
<feature type="transmembrane region" description="Helical" evidence="9">
    <location>
        <begin position="160"/>
        <end position="181"/>
    </location>
</feature>
<dbReference type="GO" id="GO:0017038">
    <property type="term" value="P:protein import"/>
    <property type="evidence" value="ECO:0007669"/>
    <property type="project" value="TreeGrafter"/>
</dbReference>
<keyword evidence="6 9" id="KW-1133">Transmembrane helix</keyword>
<organism evidence="11 12">
    <name type="scientific">Vulcanimicrobium alpinum</name>
    <dbReference type="NCBI Taxonomy" id="3016050"/>
    <lineage>
        <taxon>Bacteria</taxon>
        <taxon>Bacillati</taxon>
        <taxon>Vulcanimicrobiota</taxon>
        <taxon>Vulcanimicrobiia</taxon>
        <taxon>Vulcanimicrobiales</taxon>
        <taxon>Vulcanimicrobiaceae</taxon>
        <taxon>Vulcanimicrobium</taxon>
    </lineage>
</organism>
<evidence type="ECO:0000256" key="7">
    <source>
        <dbReference type="ARBA" id="ARBA00023136"/>
    </source>
</evidence>
<evidence type="ECO:0000313" key="12">
    <source>
        <dbReference type="Proteomes" id="UP001317532"/>
    </source>
</evidence>
<keyword evidence="7 9" id="KW-0472">Membrane</keyword>
<reference evidence="11 12" key="1">
    <citation type="journal article" date="2022" name="ISME Commun">
        <title>Vulcanimicrobium alpinus gen. nov. sp. nov., the first cultivated representative of the candidate phylum 'Eremiobacterota', is a metabolically versatile aerobic anoxygenic phototroph.</title>
        <authorList>
            <person name="Yabe S."/>
            <person name="Muto K."/>
            <person name="Abe K."/>
            <person name="Yokota A."/>
            <person name="Staudigel H."/>
            <person name="Tebo B.M."/>
        </authorList>
    </citation>
    <scope>NUCLEOTIDE SEQUENCE [LARGE SCALE GENOMIC DNA]</scope>
    <source>
        <strain evidence="11 12">WC8-2</strain>
    </source>
</reference>
<dbReference type="RefSeq" id="WP_317994696.1">
    <property type="nucleotide sequence ID" value="NZ_AP025523.1"/>
</dbReference>
<accession>A0AAN2CAL8</accession>
<evidence type="ECO:0000256" key="8">
    <source>
        <dbReference type="RuleBase" id="RU004057"/>
    </source>
</evidence>
<evidence type="ECO:0000256" key="3">
    <source>
        <dbReference type="ARBA" id="ARBA00022475"/>
    </source>
</evidence>
<proteinExistence type="inferred from homology"/>
<dbReference type="InterPro" id="IPR002898">
    <property type="entry name" value="MotA_ExbB_proton_chnl"/>
</dbReference>
<sequence length="221" mass="23661">MDIFSGFLTTINQGGFAMYALLVLSIVAVAIVIERLLFFSSQHSDSKGLLKAIGDRIAADDLPGAITICRQNKGMLPKILEFGLQRGEKNRADITDALSIALMENLNSLERNLGVIGTIAVIAPFVGLFGTVLGIIRAFQDIALKGNSTPAVVAAGVSEALITTAAGLFVAVVSVIFFNYFKTRIKAYNQEMIVASNQLAEMLHFHNTGAAIPTDLYQPAK</sequence>
<keyword evidence="4 9" id="KW-0812">Transmembrane</keyword>
<dbReference type="Proteomes" id="UP001317532">
    <property type="component" value="Chromosome"/>
</dbReference>
<evidence type="ECO:0000259" key="10">
    <source>
        <dbReference type="Pfam" id="PF01618"/>
    </source>
</evidence>
<gene>
    <name evidence="11" type="ORF">WPS_23540</name>
</gene>
<dbReference type="PANTHER" id="PTHR30625:SF15">
    <property type="entry name" value="BIOPOLYMER TRANSPORT PROTEIN EXBB"/>
    <property type="match status" value="1"/>
</dbReference>
<evidence type="ECO:0000256" key="6">
    <source>
        <dbReference type="ARBA" id="ARBA00022989"/>
    </source>
</evidence>
<name>A0AAN2CAL8_UNVUL</name>
<dbReference type="KEGG" id="vab:WPS_23540"/>
<evidence type="ECO:0000256" key="5">
    <source>
        <dbReference type="ARBA" id="ARBA00022927"/>
    </source>
</evidence>
<keyword evidence="3" id="KW-1003">Cell membrane</keyword>
<comment type="similarity">
    <text evidence="8">Belongs to the exbB/tolQ family.</text>
</comment>
<dbReference type="EMBL" id="AP025523">
    <property type="protein sequence ID" value="BDE07078.1"/>
    <property type="molecule type" value="Genomic_DNA"/>
</dbReference>
<dbReference type="AlphaFoldDB" id="A0AAN2CAL8"/>
<evidence type="ECO:0000256" key="4">
    <source>
        <dbReference type="ARBA" id="ARBA00022692"/>
    </source>
</evidence>
<keyword evidence="5 8" id="KW-0653">Protein transport</keyword>
<feature type="domain" description="MotA/TolQ/ExbB proton channel" evidence="10">
    <location>
        <begin position="75"/>
        <end position="192"/>
    </location>
</feature>
<evidence type="ECO:0000256" key="1">
    <source>
        <dbReference type="ARBA" id="ARBA00004651"/>
    </source>
</evidence>
<keyword evidence="2 8" id="KW-0813">Transport</keyword>
<dbReference type="Pfam" id="PF01618">
    <property type="entry name" value="MotA_ExbB"/>
    <property type="match status" value="1"/>
</dbReference>
<dbReference type="PANTHER" id="PTHR30625">
    <property type="entry name" value="PROTEIN TOLQ"/>
    <property type="match status" value="1"/>
</dbReference>
<evidence type="ECO:0000256" key="9">
    <source>
        <dbReference type="SAM" id="Phobius"/>
    </source>
</evidence>